<keyword evidence="1" id="KW-0472">Membrane</keyword>
<reference evidence="2" key="1">
    <citation type="submission" date="2023-03" db="EMBL/GenBank/DDBJ databases">
        <title>Massive genome expansion in bonnet fungi (Mycena s.s.) driven by repeated elements and novel gene families across ecological guilds.</title>
        <authorList>
            <consortium name="Lawrence Berkeley National Laboratory"/>
            <person name="Harder C.B."/>
            <person name="Miyauchi S."/>
            <person name="Viragh M."/>
            <person name="Kuo A."/>
            <person name="Thoen E."/>
            <person name="Andreopoulos B."/>
            <person name="Lu D."/>
            <person name="Skrede I."/>
            <person name="Drula E."/>
            <person name="Henrissat B."/>
            <person name="Morin E."/>
            <person name="Kohler A."/>
            <person name="Barry K."/>
            <person name="LaButti K."/>
            <person name="Morin E."/>
            <person name="Salamov A."/>
            <person name="Lipzen A."/>
            <person name="Mereny Z."/>
            <person name="Hegedus B."/>
            <person name="Baldrian P."/>
            <person name="Stursova M."/>
            <person name="Weitz H."/>
            <person name="Taylor A."/>
            <person name="Grigoriev I.V."/>
            <person name="Nagy L.G."/>
            <person name="Martin F."/>
            <person name="Kauserud H."/>
        </authorList>
    </citation>
    <scope>NUCLEOTIDE SEQUENCE</scope>
    <source>
        <strain evidence="2">CBHHK067</strain>
    </source>
</reference>
<accession>A0AAD7D692</accession>
<protein>
    <submittedName>
        <fullName evidence="2">Uncharacterized protein</fullName>
    </submittedName>
</protein>
<evidence type="ECO:0000256" key="1">
    <source>
        <dbReference type="SAM" id="Phobius"/>
    </source>
</evidence>
<keyword evidence="3" id="KW-1185">Reference proteome</keyword>
<gene>
    <name evidence="2" type="ORF">B0H17DRAFT_1205825</name>
</gene>
<sequence>MPTLPPIATGPIVVVNIRNSRGKTNLFWSTIVSTLALGADNAIHGAAIGATAYALVGALSVRPGWRLLAARQAMRTGALAVSPTWATPALLLPLHNAADHVGAHDVSFIVPFLGAIFYTASPLSKAHPEAFALSMVAIAVSTHFDVLPRIFIP</sequence>
<organism evidence="2 3">
    <name type="scientific">Mycena rosella</name>
    <name type="common">Pink bonnet</name>
    <name type="synonym">Agaricus rosellus</name>
    <dbReference type="NCBI Taxonomy" id="1033263"/>
    <lineage>
        <taxon>Eukaryota</taxon>
        <taxon>Fungi</taxon>
        <taxon>Dikarya</taxon>
        <taxon>Basidiomycota</taxon>
        <taxon>Agaricomycotina</taxon>
        <taxon>Agaricomycetes</taxon>
        <taxon>Agaricomycetidae</taxon>
        <taxon>Agaricales</taxon>
        <taxon>Marasmiineae</taxon>
        <taxon>Mycenaceae</taxon>
        <taxon>Mycena</taxon>
    </lineage>
</organism>
<dbReference type="EMBL" id="JARKIE010000118">
    <property type="protein sequence ID" value="KAJ7681410.1"/>
    <property type="molecule type" value="Genomic_DNA"/>
</dbReference>
<proteinExistence type="predicted"/>
<comment type="caution">
    <text evidence="2">The sequence shown here is derived from an EMBL/GenBank/DDBJ whole genome shotgun (WGS) entry which is preliminary data.</text>
</comment>
<keyword evidence="1" id="KW-1133">Transmembrane helix</keyword>
<dbReference type="Proteomes" id="UP001221757">
    <property type="component" value="Unassembled WGS sequence"/>
</dbReference>
<name>A0AAD7D692_MYCRO</name>
<evidence type="ECO:0000313" key="3">
    <source>
        <dbReference type="Proteomes" id="UP001221757"/>
    </source>
</evidence>
<keyword evidence="1" id="KW-0812">Transmembrane</keyword>
<evidence type="ECO:0000313" key="2">
    <source>
        <dbReference type="EMBL" id="KAJ7681410.1"/>
    </source>
</evidence>
<dbReference type="AlphaFoldDB" id="A0AAD7D692"/>
<feature type="transmembrane region" description="Helical" evidence="1">
    <location>
        <begin position="42"/>
        <end position="61"/>
    </location>
</feature>